<dbReference type="Pfam" id="PF00271">
    <property type="entry name" value="Helicase_C"/>
    <property type="match status" value="1"/>
</dbReference>
<comment type="caution">
    <text evidence="11">The sequence shown here is derived from an EMBL/GenBank/DDBJ whole genome shotgun (WGS) entry which is preliminary data.</text>
</comment>
<evidence type="ECO:0000256" key="2">
    <source>
        <dbReference type="ARBA" id="ARBA00012552"/>
    </source>
</evidence>
<dbReference type="EMBL" id="JADCNM010000005">
    <property type="protein sequence ID" value="KAG0483486.1"/>
    <property type="molecule type" value="Genomic_DNA"/>
</dbReference>
<dbReference type="FunFam" id="3.40.50.300:FF:000637">
    <property type="entry name" value="ATP-dependent RNA helicase DHX37/DHR1"/>
    <property type="match status" value="1"/>
</dbReference>
<dbReference type="PROSITE" id="PS00690">
    <property type="entry name" value="DEAH_ATP_HELICASE"/>
    <property type="match status" value="1"/>
</dbReference>
<feature type="region of interest" description="Disordered" evidence="8">
    <location>
        <begin position="188"/>
        <end position="209"/>
    </location>
</feature>
<dbReference type="Gene3D" id="3.40.50.300">
    <property type="entry name" value="P-loop containing nucleotide triphosphate hydrolases"/>
    <property type="match status" value="3"/>
</dbReference>
<dbReference type="SMART" id="SM00487">
    <property type="entry name" value="DEXDc"/>
    <property type="match status" value="1"/>
</dbReference>
<gene>
    <name evidence="11" type="ORF">HPP92_011570</name>
</gene>
<dbReference type="PROSITE" id="PS51192">
    <property type="entry name" value="HELICASE_ATP_BIND_1"/>
    <property type="match status" value="1"/>
</dbReference>
<dbReference type="CDD" id="cd18791">
    <property type="entry name" value="SF2_C_RHA"/>
    <property type="match status" value="1"/>
</dbReference>
<reference evidence="11 12" key="1">
    <citation type="journal article" date="2020" name="Nat. Food">
        <title>A phased Vanilla planifolia genome enables genetic improvement of flavour and production.</title>
        <authorList>
            <person name="Hasing T."/>
            <person name="Tang H."/>
            <person name="Brym M."/>
            <person name="Khazi F."/>
            <person name="Huang T."/>
            <person name="Chambers A.H."/>
        </authorList>
    </citation>
    <scope>NUCLEOTIDE SEQUENCE [LARGE SCALE GENOMIC DNA]</scope>
    <source>
        <tissue evidence="11">Leaf</tissue>
    </source>
</reference>
<dbReference type="OrthoDB" id="10253254at2759"/>
<dbReference type="InterPro" id="IPR056371">
    <property type="entry name" value="DHX37-like_C"/>
</dbReference>
<dbReference type="InterPro" id="IPR048333">
    <property type="entry name" value="HA2_WH"/>
</dbReference>
<dbReference type="Gene3D" id="1.20.120.1080">
    <property type="match status" value="1"/>
</dbReference>
<comment type="similarity">
    <text evidence="1">Belongs to the DEAD box helicase family. DEAH subfamily.</text>
</comment>
<dbReference type="PANTHER" id="PTHR18934">
    <property type="entry name" value="ATP-DEPENDENT RNA HELICASE"/>
    <property type="match status" value="1"/>
</dbReference>
<feature type="compositionally biased region" description="Basic and acidic residues" evidence="8">
    <location>
        <begin position="189"/>
        <end position="209"/>
    </location>
</feature>
<dbReference type="InterPro" id="IPR001650">
    <property type="entry name" value="Helicase_C-like"/>
</dbReference>
<dbReference type="GO" id="GO:0003724">
    <property type="term" value="F:RNA helicase activity"/>
    <property type="evidence" value="ECO:0007669"/>
    <property type="project" value="UniProtKB-EC"/>
</dbReference>
<name>A0A835R0X6_VANPL</name>
<feature type="domain" description="Helicase C-terminal" evidence="10">
    <location>
        <begin position="689"/>
        <end position="863"/>
    </location>
</feature>
<dbReference type="SMART" id="SM00490">
    <property type="entry name" value="HELICc"/>
    <property type="match status" value="1"/>
</dbReference>
<dbReference type="InterPro" id="IPR003593">
    <property type="entry name" value="AAA+_ATPase"/>
</dbReference>
<dbReference type="Pfam" id="PF04408">
    <property type="entry name" value="WHD_HA2"/>
    <property type="match status" value="1"/>
</dbReference>
<evidence type="ECO:0000313" key="12">
    <source>
        <dbReference type="Proteomes" id="UP000639772"/>
    </source>
</evidence>
<feature type="region of interest" description="Disordered" evidence="8">
    <location>
        <begin position="90"/>
        <end position="113"/>
    </location>
</feature>
<accession>A0A835R0X6</accession>
<evidence type="ECO:0000256" key="4">
    <source>
        <dbReference type="ARBA" id="ARBA00022801"/>
    </source>
</evidence>
<dbReference type="Pfam" id="PF07717">
    <property type="entry name" value="OB_NTP_bind"/>
    <property type="match status" value="1"/>
</dbReference>
<dbReference type="EC" id="3.6.4.13" evidence="2"/>
<dbReference type="Proteomes" id="UP000639772">
    <property type="component" value="Unassembled WGS sequence"/>
</dbReference>
<dbReference type="SMART" id="SM00382">
    <property type="entry name" value="AAA"/>
    <property type="match status" value="1"/>
</dbReference>
<protein>
    <recommendedName>
        <fullName evidence="2">RNA helicase</fullName>
        <ecNumber evidence="2">3.6.4.13</ecNumber>
    </recommendedName>
</protein>
<evidence type="ECO:0000256" key="6">
    <source>
        <dbReference type="ARBA" id="ARBA00022840"/>
    </source>
</evidence>
<evidence type="ECO:0000256" key="3">
    <source>
        <dbReference type="ARBA" id="ARBA00022741"/>
    </source>
</evidence>
<keyword evidence="4" id="KW-0378">Hydrolase</keyword>
<keyword evidence="3" id="KW-0547">Nucleotide-binding</keyword>
<evidence type="ECO:0000256" key="7">
    <source>
        <dbReference type="ARBA" id="ARBA00047984"/>
    </source>
</evidence>
<dbReference type="PANTHER" id="PTHR18934:SF99">
    <property type="entry name" value="ATP-DEPENDENT RNA HELICASE DHX37-RELATED"/>
    <property type="match status" value="1"/>
</dbReference>
<dbReference type="GO" id="GO:0005730">
    <property type="term" value="C:nucleolus"/>
    <property type="evidence" value="ECO:0007669"/>
    <property type="project" value="TreeGrafter"/>
</dbReference>
<dbReference type="Pfam" id="PF21010">
    <property type="entry name" value="HA2_C"/>
    <property type="match status" value="1"/>
</dbReference>
<evidence type="ECO:0000313" key="11">
    <source>
        <dbReference type="EMBL" id="KAG0483486.1"/>
    </source>
</evidence>
<dbReference type="FunFam" id="1.20.120.1080:FF:000021">
    <property type="entry name" value="ATP-dependent RNA helicase DEAH13"/>
    <property type="match status" value="1"/>
</dbReference>
<dbReference type="Pfam" id="PF23362">
    <property type="entry name" value="DHX37_C"/>
    <property type="match status" value="1"/>
</dbReference>
<feature type="domain" description="Helicase ATP-binding" evidence="9">
    <location>
        <begin position="341"/>
        <end position="533"/>
    </location>
</feature>
<dbReference type="InterPro" id="IPR002464">
    <property type="entry name" value="DNA/RNA_helicase_DEAH_CS"/>
</dbReference>
<dbReference type="SMART" id="SM00847">
    <property type="entry name" value="HA2"/>
    <property type="match status" value="1"/>
</dbReference>
<sequence>MVVTCTPTLHLSSDSVGLSVAGGERKERRETKIVDLQLLLVLVPKIGMGAKRANHEQSSQAVDLYSLGETRDASSYNGEGSNVLILPGKKRTKTKGNDKVSKRTKTKEAPALSKSKVRKLQKLQEEKDKKLLLFESIAVLQKYKINDDAYSILKSSGTIGQAETAREKRRLAVQYSKAGLELPENVSLFKKENPPPSSENERVCKPSDEGNLAECHDKNLYLTKQLEKEGYGSQAPKKFPEKDDHGGALPVKHFEKDYGKGPPIPTENDGSCPEHSLQSNADLLVNGAIGANICPEKVEGDMHNVHDHVPSSAIVVQISRPHEVEEKRRNLPIIMMEQEIMEAINENPVLILCGETGCGKTTQVPQFLYEAGYGSGNNSDWKGVIGITQPRRVAVLATAKRVSYELGLHLGKEVGFQVRHDKMIGSSCLIKFMTDGILLREAQSDFLLRRYSVIILDEAHERSLNTDILIGMLSRIIKIRQELYDEQQKKILSGAWISPDNMITRLKLVLMSATLRVEDFVSNKRLFHDTPPVLEVPVRQFPVTIHFSRKTPDDYLGQAYKKVLSIHKRLPPGGILVFVTGQREVELLCKKLRKACQKFSCNNLKKMGSDVPESFEPNMQDIDEAFGLENDRFSSYEEDYLEEVKQSSDPVTDSEGTEDGEYEVKHVTQDQEENSSMLSFLRNPESLSSLKAAFENLSGKFSNQSSVKEQGLECTSVIKQSDAEPTAVLRPLYVLPLYAMLPASQQLRVFETVPEGERLVVVATNVAETSLTIPDIKYVVDTGKEKVKNYNYGNGMATYEVQWISKASAEQRAGRAGRTGPGHCYRLYSSAAFGKDDIFPKFSCPEISKIPVDGVLLLMKYMGIDKVVNFPFPTPPEASALREAEACLTAIEALDGDGRLTSLGRAMAQYPMSPRHSRMILTVIQILRSQPGFDRANFVLGYSVAAAAALSFPNPFLMQLEVNQGTEENDLVQEDGYYQHSKKKMKAMLKESRAKLCNPSSDALTVAYALQLFELAKNSFEFCRNNSLHLKTMEEMSKLRKQILQLIFHQGKFSQEFSWDCGSFKDVEDAWMVHSPKHPLQMSEEELIGQAICAGWADRVAKRVRTVSGSSQKEHKVRAMRYQSCASDDEVYLHRWSSVSQTAPEFVVYSELLCTKRPYMHGVTAVKADWLVRYIKSLCRFSTPLNDPKPYYEPLADLLFCWVNPTFGRHNWQLPLHSLPIKNEDLRLSVFACALLEGDVLPCLRSAKSFLAAPPLTMLRPEALGQRRVGELLSGLRMGSRTVDSRAKLKEAWSENPMYLHLEIRNWFQERFRGQFCVLWEQMLQEALLDGFELFPKRAKRNSRATTR</sequence>
<dbReference type="PROSITE" id="PS51194">
    <property type="entry name" value="HELICASE_CTER"/>
    <property type="match status" value="1"/>
</dbReference>
<dbReference type="InterPro" id="IPR011709">
    <property type="entry name" value="DEAD-box_helicase_OB_fold"/>
</dbReference>
<organism evidence="11 12">
    <name type="scientific">Vanilla planifolia</name>
    <name type="common">Vanilla</name>
    <dbReference type="NCBI Taxonomy" id="51239"/>
    <lineage>
        <taxon>Eukaryota</taxon>
        <taxon>Viridiplantae</taxon>
        <taxon>Streptophyta</taxon>
        <taxon>Embryophyta</taxon>
        <taxon>Tracheophyta</taxon>
        <taxon>Spermatophyta</taxon>
        <taxon>Magnoliopsida</taxon>
        <taxon>Liliopsida</taxon>
        <taxon>Asparagales</taxon>
        <taxon>Orchidaceae</taxon>
        <taxon>Vanilloideae</taxon>
        <taxon>Vanilleae</taxon>
        <taxon>Vanilla</taxon>
    </lineage>
</organism>
<evidence type="ECO:0000256" key="5">
    <source>
        <dbReference type="ARBA" id="ARBA00022806"/>
    </source>
</evidence>
<proteinExistence type="inferred from homology"/>
<dbReference type="GO" id="GO:0003723">
    <property type="term" value="F:RNA binding"/>
    <property type="evidence" value="ECO:0007669"/>
    <property type="project" value="TreeGrafter"/>
</dbReference>
<dbReference type="CDD" id="cd17982">
    <property type="entry name" value="DEXHc_DHX37"/>
    <property type="match status" value="1"/>
</dbReference>
<dbReference type="SUPFAM" id="SSF52540">
    <property type="entry name" value="P-loop containing nucleoside triphosphate hydrolases"/>
    <property type="match status" value="1"/>
</dbReference>
<keyword evidence="6" id="KW-0067">ATP-binding</keyword>
<dbReference type="InterPro" id="IPR027417">
    <property type="entry name" value="P-loop_NTPase"/>
</dbReference>
<dbReference type="InterPro" id="IPR007502">
    <property type="entry name" value="Helicase-assoc_dom"/>
</dbReference>
<dbReference type="GO" id="GO:0000462">
    <property type="term" value="P:maturation of SSU-rRNA from tricistronic rRNA transcript (SSU-rRNA, 5.8S rRNA, LSU-rRNA)"/>
    <property type="evidence" value="ECO:0007669"/>
    <property type="project" value="TreeGrafter"/>
</dbReference>
<dbReference type="GO" id="GO:0005524">
    <property type="term" value="F:ATP binding"/>
    <property type="evidence" value="ECO:0007669"/>
    <property type="project" value="UniProtKB-KW"/>
</dbReference>
<evidence type="ECO:0000259" key="10">
    <source>
        <dbReference type="PROSITE" id="PS51194"/>
    </source>
</evidence>
<comment type="catalytic activity">
    <reaction evidence="7">
        <text>ATP + H2O = ADP + phosphate + H(+)</text>
        <dbReference type="Rhea" id="RHEA:13065"/>
        <dbReference type="ChEBI" id="CHEBI:15377"/>
        <dbReference type="ChEBI" id="CHEBI:15378"/>
        <dbReference type="ChEBI" id="CHEBI:30616"/>
        <dbReference type="ChEBI" id="CHEBI:43474"/>
        <dbReference type="ChEBI" id="CHEBI:456216"/>
        <dbReference type="EC" id="3.6.4.13"/>
    </reaction>
</comment>
<dbReference type="GO" id="GO:0016787">
    <property type="term" value="F:hydrolase activity"/>
    <property type="evidence" value="ECO:0007669"/>
    <property type="project" value="UniProtKB-KW"/>
</dbReference>
<evidence type="ECO:0000256" key="1">
    <source>
        <dbReference type="ARBA" id="ARBA00008792"/>
    </source>
</evidence>
<evidence type="ECO:0000259" key="9">
    <source>
        <dbReference type="PROSITE" id="PS51192"/>
    </source>
</evidence>
<evidence type="ECO:0000256" key="8">
    <source>
        <dbReference type="SAM" id="MobiDB-lite"/>
    </source>
</evidence>
<dbReference type="InterPro" id="IPR014001">
    <property type="entry name" value="Helicase_ATP-bd"/>
</dbReference>
<keyword evidence="5" id="KW-0347">Helicase</keyword>